<reference evidence="5 6" key="2">
    <citation type="journal article" date="2015" name="MBio">
        <title>Genome-Resolved Metagenomic Analysis Reveals Roles for Candidate Phyla and Other Microbial Community Members in Biogeochemical Transformations in Oil Reservoirs.</title>
        <authorList>
            <person name="Hu P."/>
            <person name="Tom L."/>
            <person name="Singh A."/>
            <person name="Thomas B.C."/>
            <person name="Baker B.J."/>
            <person name="Piceno Y.M."/>
            <person name="Andersen G.L."/>
            <person name="Banfield J.F."/>
        </authorList>
    </citation>
    <scope>NUCLEOTIDE SEQUENCE [LARGE SCALE GENOMIC DNA]</scope>
</reference>
<dbReference type="EMBL" id="LGGW01000018">
    <property type="protein sequence ID" value="KUK90828.1"/>
    <property type="molecule type" value="Genomic_DNA"/>
</dbReference>
<evidence type="ECO:0000313" key="4">
    <source>
        <dbReference type="EMBL" id="KUK90828.1"/>
    </source>
</evidence>
<accession>A0A101I8X3</accession>
<evidence type="ECO:0000313" key="5">
    <source>
        <dbReference type="Proteomes" id="UP000054260"/>
    </source>
</evidence>
<dbReference type="Proteomes" id="UP000264215">
    <property type="component" value="Unassembled WGS sequence"/>
</dbReference>
<reference evidence="2 7" key="3">
    <citation type="journal article" date="2018" name="Nat. Biotechnol.">
        <title>A standardized bacterial taxonomy based on genome phylogeny substantially revises the tree of life.</title>
        <authorList>
            <person name="Parks D.H."/>
            <person name="Chuvochina M."/>
            <person name="Waite D.W."/>
            <person name="Rinke C."/>
            <person name="Skarshewski A."/>
            <person name="Chaumeil P.A."/>
            <person name="Hugenholtz P."/>
        </authorList>
    </citation>
    <scope>NUCLEOTIDE SEQUENCE [LARGE SCALE GENOMIC DNA]</scope>
    <source>
        <strain evidence="2">UBA9905</strain>
    </source>
</reference>
<gene>
    <name evidence="2" type="ORF">DIT26_00745</name>
    <name evidence="3" type="ORF">XD86_0309</name>
    <name evidence="4" type="ORF">XE02_0352</name>
</gene>
<name>A0A101I8X3_9BACT</name>
<dbReference type="SUPFAM" id="SSF47240">
    <property type="entry name" value="Ferritin-like"/>
    <property type="match status" value="1"/>
</dbReference>
<proteinExistence type="predicted"/>
<dbReference type="Pfam" id="PF02915">
    <property type="entry name" value="Rubrerythrin"/>
    <property type="match status" value="1"/>
</dbReference>
<sequence>MLTVSDMLGIALKIEGAGYSYYEKLGERTSGEVKTLFLRLAEQEREHADIFRELLKDVGKASTTQDWDDNVGYLKSYAEISIFPRIESSEVPQNLNKAISSAMEVEKDSIIFYSDLSSFIPDSNELKKIIEEERRHLQDLVKLYGSL</sequence>
<dbReference type="Proteomes" id="UP000055014">
    <property type="component" value="Unassembled WGS sequence"/>
</dbReference>
<dbReference type="PANTHER" id="PTHR33531">
    <property type="entry name" value="RUBRERYTHRIN SUBFAMILY"/>
    <property type="match status" value="1"/>
</dbReference>
<comment type="caution">
    <text evidence="4">The sequence shown here is derived from an EMBL/GenBank/DDBJ whole genome shotgun (WGS) entry which is preliminary data.</text>
</comment>
<dbReference type="AlphaFoldDB" id="A0A101I8X3"/>
<dbReference type="InterPro" id="IPR009078">
    <property type="entry name" value="Ferritin-like_SF"/>
</dbReference>
<dbReference type="InterPro" id="IPR012347">
    <property type="entry name" value="Ferritin-like"/>
</dbReference>
<dbReference type="GO" id="GO:0046872">
    <property type="term" value="F:metal ion binding"/>
    <property type="evidence" value="ECO:0007669"/>
    <property type="project" value="InterPro"/>
</dbReference>
<evidence type="ECO:0000259" key="1">
    <source>
        <dbReference type="Pfam" id="PF02915"/>
    </source>
</evidence>
<dbReference type="Proteomes" id="UP000054260">
    <property type="component" value="Unassembled WGS sequence"/>
</dbReference>
<evidence type="ECO:0000313" key="7">
    <source>
        <dbReference type="Proteomes" id="UP000264215"/>
    </source>
</evidence>
<reference evidence="4" key="1">
    <citation type="journal article" date="2015" name="MBio">
        <title>Genome-resolved metagenomic analysis reveals roles for candidate phyla and other microbial community members in biogeochemical transformations in oil reservoirs.</title>
        <authorList>
            <person name="Hu P."/>
            <person name="Tom L."/>
            <person name="Singh A."/>
            <person name="Thomas B.C."/>
            <person name="Baker B.J."/>
            <person name="Piceno Y.M."/>
            <person name="Andersen G.L."/>
            <person name="Banfield J.F."/>
        </authorList>
    </citation>
    <scope>NUCLEOTIDE SEQUENCE [LARGE SCALE GENOMIC DNA]</scope>
    <source>
        <strain evidence="3">46_47</strain>
        <strain evidence="4">46_70</strain>
    </source>
</reference>
<dbReference type="Gene3D" id="1.20.1260.10">
    <property type="match status" value="1"/>
</dbReference>
<dbReference type="InterPro" id="IPR003251">
    <property type="entry name" value="Rr_diiron-bd_dom"/>
</dbReference>
<evidence type="ECO:0000313" key="2">
    <source>
        <dbReference type="EMBL" id="HCO69110.1"/>
    </source>
</evidence>
<dbReference type="EMBL" id="LGGH01000027">
    <property type="protein sequence ID" value="KUK68235.1"/>
    <property type="molecule type" value="Genomic_DNA"/>
</dbReference>
<organism evidence="4 6">
    <name type="scientific">Mesotoga infera</name>
    <dbReference type="NCBI Taxonomy" id="1236046"/>
    <lineage>
        <taxon>Bacteria</taxon>
        <taxon>Thermotogati</taxon>
        <taxon>Thermotogota</taxon>
        <taxon>Thermotogae</taxon>
        <taxon>Kosmotogales</taxon>
        <taxon>Kosmotogaceae</taxon>
        <taxon>Mesotoga</taxon>
    </lineage>
</organism>
<dbReference type="EMBL" id="DQBS01000017">
    <property type="protein sequence ID" value="HCO69110.1"/>
    <property type="molecule type" value="Genomic_DNA"/>
</dbReference>
<dbReference type="GO" id="GO:0016491">
    <property type="term" value="F:oxidoreductase activity"/>
    <property type="evidence" value="ECO:0007669"/>
    <property type="project" value="InterPro"/>
</dbReference>
<dbReference type="PANTHER" id="PTHR33531:SF7">
    <property type="entry name" value="HYPOTHETICAL MEMBRANE PROTEIN, CONSERVED"/>
    <property type="match status" value="1"/>
</dbReference>
<feature type="domain" description="Rubrerythrin diiron-binding" evidence="1">
    <location>
        <begin position="6"/>
        <end position="144"/>
    </location>
</feature>
<protein>
    <submittedName>
        <fullName evidence="2">Ferritin</fullName>
    </submittedName>
</protein>
<dbReference type="CDD" id="cd01045">
    <property type="entry name" value="Ferritin_like_AB"/>
    <property type="match status" value="1"/>
</dbReference>
<dbReference type="PATRIC" id="fig|1236046.5.peg.1441"/>
<evidence type="ECO:0000313" key="6">
    <source>
        <dbReference type="Proteomes" id="UP000055014"/>
    </source>
</evidence>
<evidence type="ECO:0000313" key="3">
    <source>
        <dbReference type="EMBL" id="KUK68235.1"/>
    </source>
</evidence>